<protein>
    <submittedName>
        <fullName evidence="2">Uncharacterized protein</fullName>
    </submittedName>
</protein>
<dbReference type="Proteomes" id="UP001642900">
    <property type="component" value="Unassembled WGS sequence"/>
</dbReference>
<evidence type="ECO:0000313" key="2">
    <source>
        <dbReference type="EMBL" id="NGO53381.1"/>
    </source>
</evidence>
<feature type="transmembrane region" description="Helical" evidence="1">
    <location>
        <begin position="89"/>
        <end position="106"/>
    </location>
</feature>
<keyword evidence="1" id="KW-0812">Transmembrane</keyword>
<name>A0A6G4WF48_9HYPH</name>
<evidence type="ECO:0000256" key="1">
    <source>
        <dbReference type="SAM" id="Phobius"/>
    </source>
</evidence>
<sequence>MPRVLTSFLTFHWAAAFALLAMACVMGGDGGAARALAMLGLTESGLPDFASGSASIFLPLASAICAMLFFWAFATCMFSDPDAEGDGDVLRMAFASAALLISLLMICGSVNFAAGLYPAIAVHLAALLASYLAIQAERLAAMMSASPSQGDIRAAARLMALGAAHISTLSRLSGRADANFGGGR</sequence>
<comment type="caution">
    <text evidence="2">The sequence shown here is derived from an EMBL/GenBank/DDBJ whole genome shotgun (WGS) entry which is preliminary data.</text>
</comment>
<keyword evidence="1" id="KW-1133">Transmembrane helix</keyword>
<keyword evidence="3" id="KW-1185">Reference proteome</keyword>
<dbReference type="RefSeq" id="WP_165030700.1">
    <property type="nucleotide sequence ID" value="NZ_JAAKZF010000031.1"/>
</dbReference>
<reference evidence="2 3" key="1">
    <citation type="submission" date="2020-02" db="EMBL/GenBank/DDBJ databases">
        <title>Genome sequence of strain CCNWXJ40-4.</title>
        <authorList>
            <person name="Gao J."/>
            <person name="Sun J."/>
        </authorList>
    </citation>
    <scope>NUCLEOTIDE SEQUENCE [LARGE SCALE GENOMIC DNA]</scope>
    <source>
        <strain evidence="2 3">CCNWXJ 40-4</strain>
    </source>
</reference>
<organism evidence="2 3">
    <name type="scientific">Allomesorhizobium camelthorni</name>
    <dbReference type="NCBI Taxonomy" id="475069"/>
    <lineage>
        <taxon>Bacteria</taxon>
        <taxon>Pseudomonadati</taxon>
        <taxon>Pseudomonadota</taxon>
        <taxon>Alphaproteobacteria</taxon>
        <taxon>Hyphomicrobiales</taxon>
        <taxon>Phyllobacteriaceae</taxon>
        <taxon>Allomesorhizobium</taxon>
    </lineage>
</organism>
<dbReference type="AlphaFoldDB" id="A0A6G4WF48"/>
<proteinExistence type="predicted"/>
<dbReference type="PROSITE" id="PS51257">
    <property type="entry name" value="PROKAR_LIPOPROTEIN"/>
    <property type="match status" value="1"/>
</dbReference>
<feature type="transmembrane region" description="Helical" evidence="1">
    <location>
        <begin position="112"/>
        <end position="134"/>
    </location>
</feature>
<dbReference type="EMBL" id="JAAKZF010000031">
    <property type="protein sequence ID" value="NGO53381.1"/>
    <property type="molecule type" value="Genomic_DNA"/>
</dbReference>
<keyword evidence="1" id="KW-0472">Membrane</keyword>
<accession>A0A6G4WF48</accession>
<gene>
    <name evidence="2" type="ORF">G6N73_19825</name>
</gene>
<evidence type="ECO:0000313" key="3">
    <source>
        <dbReference type="Proteomes" id="UP001642900"/>
    </source>
</evidence>
<feature type="transmembrane region" description="Helical" evidence="1">
    <location>
        <begin position="56"/>
        <end position="77"/>
    </location>
</feature>